<sequence length="168" mass="19553">MKNKLRHIYHIIFITKRQEMTIPMTTKGMILDQMVQIFTRKGCHVYACNAFLNHVHILVEIPSPTDFAKIINKVKSSTGVVYRKYSEYADFSGWAAGFDSFSVSFNDLNRVKHHIEKQETVHQELSFEDEYDQLLEENGFNAYQDFMRASFSAYAAVNRDSREIGLKL</sequence>
<dbReference type="GO" id="GO:0006313">
    <property type="term" value="P:DNA transposition"/>
    <property type="evidence" value="ECO:0007669"/>
    <property type="project" value="InterPro"/>
</dbReference>
<evidence type="ECO:0000313" key="3">
    <source>
        <dbReference type="Proteomes" id="UP000487989"/>
    </source>
</evidence>
<dbReference type="PANTHER" id="PTHR33360:SF2">
    <property type="entry name" value="TRANSPOSASE FOR INSERTION SEQUENCE ELEMENT IS200"/>
    <property type="match status" value="1"/>
</dbReference>
<dbReference type="Proteomes" id="UP000487989">
    <property type="component" value="Unassembled WGS sequence"/>
</dbReference>
<proteinExistence type="predicted"/>
<dbReference type="Pfam" id="PF01797">
    <property type="entry name" value="Y1_Tnp"/>
    <property type="match status" value="1"/>
</dbReference>
<dbReference type="SMART" id="SM01321">
    <property type="entry name" value="Y1_Tnp"/>
    <property type="match status" value="1"/>
</dbReference>
<protein>
    <recommendedName>
        <fullName evidence="1">Transposase IS200-like domain-containing protein</fullName>
    </recommendedName>
</protein>
<dbReference type="Gene3D" id="3.30.70.1290">
    <property type="entry name" value="Transposase IS200-like"/>
    <property type="match status" value="1"/>
</dbReference>
<name>A0A7J5ILS4_BACUN</name>
<dbReference type="InterPro" id="IPR036515">
    <property type="entry name" value="Transposase_17_sf"/>
</dbReference>
<dbReference type="AlphaFoldDB" id="A0A7J5ILS4"/>
<dbReference type="InterPro" id="IPR002686">
    <property type="entry name" value="Transposase_17"/>
</dbReference>
<reference evidence="2 3" key="1">
    <citation type="journal article" date="2019" name="Nat. Med.">
        <title>A library of human gut bacterial isolates paired with longitudinal multiomics data enables mechanistic microbiome research.</title>
        <authorList>
            <person name="Poyet M."/>
            <person name="Groussin M."/>
            <person name="Gibbons S.M."/>
            <person name="Avila-Pacheco J."/>
            <person name="Jiang X."/>
            <person name="Kearney S.M."/>
            <person name="Perrotta A.R."/>
            <person name="Berdy B."/>
            <person name="Zhao S."/>
            <person name="Lieberman T.D."/>
            <person name="Swanson P.K."/>
            <person name="Smith M."/>
            <person name="Roesemann S."/>
            <person name="Alexander J.E."/>
            <person name="Rich S.A."/>
            <person name="Livny J."/>
            <person name="Vlamakis H."/>
            <person name="Clish C."/>
            <person name="Bullock K."/>
            <person name="Deik A."/>
            <person name="Scott J."/>
            <person name="Pierce K.A."/>
            <person name="Xavier R.J."/>
            <person name="Alm E.J."/>
        </authorList>
    </citation>
    <scope>NUCLEOTIDE SEQUENCE [LARGE SCALE GENOMIC DNA]</scope>
    <source>
        <strain evidence="2 3">BIOML-A3</strain>
    </source>
</reference>
<organism evidence="2 3">
    <name type="scientific">Bacteroides uniformis</name>
    <dbReference type="NCBI Taxonomy" id="820"/>
    <lineage>
        <taxon>Bacteria</taxon>
        <taxon>Pseudomonadati</taxon>
        <taxon>Bacteroidota</taxon>
        <taxon>Bacteroidia</taxon>
        <taxon>Bacteroidales</taxon>
        <taxon>Bacteroidaceae</taxon>
        <taxon>Bacteroides</taxon>
    </lineage>
</organism>
<accession>A0A7J5ILS4</accession>
<evidence type="ECO:0000313" key="2">
    <source>
        <dbReference type="EMBL" id="KAB4254163.1"/>
    </source>
</evidence>
<comment type="caution">
    <text evidence="2">The sequence shown here is derived from an EMBL/GenBank/DDBJ whole genome shotgun (WGS) entry which is preliminary data.</text>
</comment>
<gene>
    <name evidence="2" type="ORF">GAP48_09740</name>
</gene>
<evidence type="ECO:0000259" key="1">
    <source>
        <dbReference type="SMART" id="SM01321"/>
    </source>
</evidence>
<dbReference type="EMBL" id="WCTJ01000014">
    <property type="protein sequence ID" value="KAB4254163.1"/>
    <property type="molecule type" value="Genomic_DNA"/>
</dbReference>
<feature type="domain" description="Transposase IS200-like" evidence="1">
    <location>
        <begin position="4"/>
        <end position="118"/>
    </location>
</feature>
<dbReference type="PANTHER" id="PTHR33360">
    <property type="entry name" value="TRANSPOSASE FOR INSERTION SEQUENCE ELEMENT IS200"/>
    <property type="match status" value="1"/>
</dbReference>
<dbReference type="RefSeq" id="WP_151882728.1">
    <property type="nucleotide sequence ID" value="NZ_WCTJ01000014.1"/>
</dbReference>
<dbReference type="GO" id="GO:0004803">
    <property type="term" value="F:transposase activity"/>
    <property type="evidence" value="ECO:0007669"/>
    <property type="project" value="InterPro"/>
</dbReference>
<dbReference type="SUPFAM" id="SSF143422">
    <property type="entry name" value="Transposase IS200-like"/>
    <property type="match status" value="1"/>
</dbReference>
<dbReference type="GO" id="GO:0003677">
    <property type="term" value="F:DNA binding"/>
    <property type="evidence" value="ECO:0007669"/>
    <property type="project" value="InterPro"/>
</dbReference>